<keyword evidence="2" id="KW-1185">Reference proteome</keyword>
<gene>
    <name evidence="1" type="ORF">HannXRQ_Chr16g0526891</name>
</gene>
<dbReference type="Proteomes" id="UP000215914">
    <property type="component" value="Chromosome 16"/>
</dbReference>
<reference evidence="2" key="1">
    <citation type="journal article" date="2017" name="Nature">
        <title>The sunflower genome provides insights into oil metabolism, flowering and Asterid evolution.</title>
        <authorList>
            <person name="Badouin H."/>
            <person name="Gouzy J."/>
            <person name="Grassa C.J."/>
            <person name="Murat F."/>
            <person name="Staton S.E."/>
            <person name="Cottret L."/>
            <person name="Lelandais-Briere C."/>
            <person name="Owens G.L."/>
            <person name="Carrere S."/>
            <person name="Mayjonade B."/>
            <person name="Legrand L."/>
            <person name="Gill N."/>
            <person name="Kane N.C."/>
            <person name="Bowers J.E."/>
            <person name="Hubner S."/>
            <person name="Bellec A."/>
            <person name="Berard A."/>
            <person name="Berges H."/>
            <person name="Blanchet N."/>
            <person name="Boniface M.C."/>
            <person name="Brunel D."/>
            <person name="Catrice O."/>
            <person name="Chaidir N."/>
            <person name="Claudel C."/>
            <person name="Donnadieu C."/>
            <person name="Faraut T."/>
            <person name="Fievet G."/>
            <person name="Helmstetter N."/>
            <person name="King M."/>
            <person name="Knapp S.J."/>
            <person name="Lai Z."/>
            <person name="Le Paslier M.C."/>
            <person name="Lippi Y."/>
            <person name="Lorenzon L."/>
            <person name="Mandel J.R."/>
            <person name="Marage G."/>
            <person name="Marchand G."/>
            <person name="Marquand E."/>
            <person name="Bret-Mestries E."/>
            <person name="Morien E."/>
            <person name="Nambeesan S."/>
            <person name="Nguyen T."/>
            <person name="Pegot-Espagnet P."/>
            <person name="Pouilly N."/>
            <person name="Raftis F."/>
            <person name="Sallet E."/>
            <person name="Schiex T."/>
            <person name="Thomas J."/>
            <person name="Vandecasteele C."/>
            <person name="Vares D."/>
            <person name="Vear F."/>
            <person name="Vautrin S."/>
            <person name="Crespi M."/>
            <person name="Mangin B."/>
            <person name="Burke J.M."/>
            <person name="Salse J."/>
            <person name="Munos S."/>
            <person name="Vincourt P."/>
            <person name="Rieseberg L.H."/>
            <person name="Langlade N.B."/>
        </authorList>
    </citation>
    <scope>NUCLEOTIDE SEQUENCE [LARGE SCALE GENOMIC DNA]</scope>
    <source>
        <strain evidence="2">cv. SF193</strain>
    </source>
</reference>
<accession>A0A251S2G2</accession>
<sequence length="50" mass="5949">MSFEPNPVYFILFFAKSSHPKDLRYTWSLHGRHSRCGTWIVDAMLKHLNI</sequence>
<protein>
    <submittedName>
        <fullName evidence="1">Uncharacterized protein</fullName>
    </submittedName>
</protein>
<dbReference type="EMBL" id="CM007905">
    <property type="protein sequence ID" value="OTF92887.1"/>
    <property type="molecule type" value="Genomic_DNA"/>
</dbReference>
<dbReference type="AlphaFoldDB" id="A0A251S2G2"/>
<dbReference type="InParanoid" id="A0A251S2G2"/>
<name>A0A251S2G2_HELAN</name>
<organism evidence="1 2">
    <name type="scientific">Helianthus annuus</name>
    <name type="common">Common sunflower</name>
    <dbReference type="NCBI Taxonomy" id="4232"/>
    <lineage>
        <taxon>Eukaryota</taxon>
        <taxon>Viridiplantae</taxon>
        <taxon>Streptophyta</taxon>
        <taxon>Embryophyta</taxon>
        <taxon>Tracheophyta</taxon>
        <taxon>Spermatophyta</taxon>
        <taxon>Magnoliopsida</taxon>
        <taxon>eudicotyledons</taxon>
        <taxon>Gunneridae</taxon>
        <taxon>Pentapetalae</taxon>
        <taxon>asterids</taxon>
        <taxon>campanulids</taxon>
        <taxon>Asterales</taxon>
        <taxon>Asteraceae</taxon>
        <taxon>Asteroideae</taxon>
        <taxon>Heliantheae alliance</taxon>
        <taxon>Heliantheae</taxon>
        <taxon>Helianthus</taxon>
    </lineage>
</organism>
<proteinExistence type="predicted"/>
<evidence type="ECO:0000313" key="2">
    <source>
        <dbReference type="Proteomes" id="UP000215914"/>
    </source>
</evidence>
<evidence type="ECO:0000313" key="1">
    <source>
        <dbReference type="EMBL" id="OTF92887.1"/>
    </source>
</evidence>